<reference evidence="4" key="1">
    <citation type="submission" date="2018-05" db="EMBL/GenBank/DDBJ databases">
        <authorList>
            <person name="Deangelis K."/>
            <person name="Huntemann M."/>
            <person name="Clum A."/>
            <person name="Pillay M."/>
            <person name="Palaniappan K."/>
            <person name="Varghese N."/>
            <person name="Mikhailova N."/>
            <person name="Stamatis D."/>
            <person name="Reddy T."/>
            <person name="Daum C."/>
            <person name="Shapiro N."/>
            <person name="Ivanova N."/>
            <person name="Kyrpides N."/>
            <person name="Woyke T."/>
        </authorList>
    </citation>
    <scope>NUCLEOTIDE SEQUENCE [LARGE SCALE GENOMIC DNA]</scope>
    <source>
        <strain evidence="4">GAS496</strain>
    </source>
</reference>
<dbReference type="InterPro" id="IPR009078">
    <property type="entry name" value="Ferritin-like_SF"/>
</dbReference>
<evidence type="ECO:0000313" key="4">
    <source>
        <dbReference type="Proteomes" id="UP000247781"/>
    </source>
</evidence>
<feature type="region of interest" description="Disordered" evidence="1">
    <location>
        <begin position="1"/>
        <end position="35"/>
    </location>
</feature>
<protein>
    <submittedName>
        <fullName evidence="3">Uncharacterized protein DUF4439</fullName>
    </submittedName>
</protein>
<organism evidence="3 4">
    <name type="scientific">Mycolicibacterium moriokaense</name>
    <dbReference type="NCBI Taxonomy" id="39691"/>
    <lineage>
        <taxon>Bacteria</taxon>
        <taxon>Bacillati</taxon>
        <taxon>Actinomycetota</taxon>
        <taxon>Actinomycetes</taxon>
        <taxon>Mycobacteriales</taxon>
        <taxon>Mycobacteriaceae</taxon>
        <taxon>Mycolicibacterium</taxon>
    </lineage>
</organism>
<dbReference type="RefSeq" id="WP_110314733.1">
    <property type="nucleotide sequence ID" value="NZ_QJJU01000002.1"/>
</dbReference>
<dbReference type="Gene3D" id="1.20.1260.10">
    <property type="match status" value="1"/>
</dbReference>
<dbReference type="SUPFAM" id="SSF47240">
    <property type="entry name" value="Ferritin-like"/>
    <property type="match status" value="1"/>
</dbReference>
<feature type="domain" description="DUF4439" evidence="2">
    <location>
        <begin position="39"/>
        <end position="175"/>
    </location>
</feature>
<name>A0A318I1D9_9MYCO</name>
<dbReference type="OrthoDB" id="5192349at2"/>
<evidence type="ECO:0000259" key="2">
    <source>
        <dbReference type="Pfam" id="PF14530"/>
    </source>
</evidence>
<dbReference type="EMBL" id="QJJU01000002">
    <property type="protein sequence ID" value="PXX12083.1"/>
    <property type="molecule type" value="Genomic_DNA"/>
</dbReference>
<comment type="caution">
    <text evidence="3">The sequence shown here is derived from an EMBL/GenBank/DDBJ whole genome shotgun (WGS) entry which is preliminary data.</text>
</comment>
<feature type="compositionally biased region" description="Low complexity" evidence="1">
    <location>
        <begin position="1"/>
        <end position="21"/>
    </location>
</feature>
<evidence type="ECO:0000256" key="1">
    <source>
        <dbReference type="SAM" id="MobiDB-lite"/>
    </source>
</evidence>
<accession>A0A318I1D9</accession>
<dbReference type="AlphaFoldDB" id="A0A318I1D9"/>
<keyword evidence="4" id="KW-1185">Reference proteome</keyword>
<reference evidence="3 4" key="2">
    <citation type="submission" date="2018-06" db="EMBL/GenBank/DDBJ databases">
        <title>Sequencing of bacterial isolates from soil warming experiment in Harvard Forest, Massachusetts, USA.</title>
        <authorList>
            <person name="Deangelis K.PhD."/>
        </authorList>
    </citation>
    <scope>NUCLEOTIDE SEQUENCE [LARGE SCALE GENOMIC DNA]</scope>
    <source>
        <strain evidence="3 4">GAS496</strain>
    </source>
</reference>
<sequence length="176" mass="18433">MTSPEPSPTTTATPTTTTTSSRAAEPITPGRPSDAANGALFDAIATEQATIYGYGLVSAHSMPDVNDLVSTVLAEHRDRREGAIATLTARSVEPPLPAAGYQLPTEVHNPTDAANLAVRMEEDSAVAWRAVLEQATEEQDRSFAVAALTECAVMAARWSRVLGISPITVAFPGGSE</sequence>
<dbReference type="InterPro" id="IPR029447">
    <property type="entry name" value="DUF4439"/>
</dbReference>
<dbReference type="Pfam" id="PF14530">
    <property type="entry name" value="DUF4439"/>
    <property type="match status" value="1"/>
</dbReference>
<dbReference type="InterPro" id="IPR012347">
    <property type="entry name" value="Ferritin-like"/>
</dbReference>
<gene>
    <name evidence="3" type="ORF">C8E89_102208</name>
</gene>
<dbReference type="CDD" id="cd00657">
    <property type="entry name" value="Ferritin_like"/>
    <property type="match status" value="1"/>
</dbReference>
<dbReference type="Proteomes" id="UP000247781">
    <property type="component" value="Unassembled WGS sequence"/>
</dbReference>
<proteinExistence type="predicted"/>
<evidence type="ECO:0000313" key="3">
    <source>
        <dbReference type="EMBL" id="PXX12083.1"/>
    </source>
</evidence>